<dbReference type="EMBL" id="BKCJ010000002">
    <property type="protein sequence ID" value="GEU28183.1"/>
    <property type="molecule type" value="Genomic_DNA"/>
</dbReference>
<feature type="compositionally biased region" description="Low complexity" evidence="1">
    <location>
        <begin position="2486"/>
        <end position="2496"/>
    </location>
</feature>
<proteinExistence type="predicted"/>
<dbReference type="Pfam" id="PF01368">
    <property type="entry name" value="DHH"/>
    <property type="match status" value="1"/>
</dbReference>
<feature type="compositionally biased region" description="Low complexity" evidence="1">
    <location>
        <begin position="2396"/>
        <end position="2406"/>
    </location>
</feature>
<accession>A0A699GE35</accession>
<feature type="compositionally biased region" description="Low complexity" evidence="1">
    <location>
        <begin position="3433"/>
        <end position="3445"/>
    </location>
</feature>
<comment type="caution">
    <text evidence="3">The sequence shown here is derived from an EMBL/GenBank/DDBJ whole genome shotgun (WGS) entry which is preliminary data.</text>
</comment>
<evidence type="ECO:0000313" key="3">
    <source>
        <dbReference type="EMBL" id="GEU28183.1"/>
    </source>
</evidence>
<feature type="compositionally biased region" description="Basic and acidic residues" evidence="1">
    <location>
        <begin position="113"/>
        <end position="133"/>
    </location>
</feature>
<protein>
    <recommendedName>
        <fullName evidence="2">DDH domain-containing protein</fullName>
    </recommendedName>
</protein>
<feature type="region of interest" description="Disordered" evidence="1">
    <location>
        <begin position="3206"/>
        <end position="3242"/>
    </location>
</feature>
<feature type="compositionally biased region" description="Basic and acidic residues" evidence="1">
    <location>
        <begin position="157"/>
        <end position="172"/>
    </location>
</feature>
<feature type="region of interest" description="Disordered" evidence="1">
    <location>
        <begin position="2511"/>
        <end position="2627"/>
    </location>
</feature>
<feature type="compositionally biased region" description="Basic residues" evidence="1">
    <location>
        <begin position="3022"/>
        <end position="3037"/>
    </location>
</feature>
<reference evidence="3" key="1">
    <citation type="journal article" date="2019" name="Sci. Rep.">
        <title>Draft genome of Tanacetum cinerariifolium, the natural source of mosquito coil.</title>
        <authorList>
            <person name="Yamashiro T."/>
            <person name="Shiraishi A."/>
            <person name="Satake H."/>
            <person name="Nakayama K."/>
        </authorList>
    </citation>
    <scope>NUCLEOTIDE SEQUENCE</scope>
</reference>
<feature type="compositionally biased region" description="Basic and acidic residues" evidence="1">
    <location>
        <begin position="2985"/>
        <end position="2999"/>
    </location>
</feature>
<name>A0A699GE35_TANCI</name>
<feature type="compositionally biased region" description="Low complexity" evidence="1">
    <location>
        <begin position="4025"/>
        <end position="4043"/>
    </location>
</feature>
<organism evidence="3">
    <name type="scientific">Tanacetum cinerariifolium</name>
    <name type="common">Dalmatian daisy</name>
    <name type="synonym">Chrysanthemum cinerariifolium</name>
    <dbReference type="NCBI Taxonomy" id="118510"/>
    <lineage>
        <taxon>Eukaryota</taxon>
        <taxon>Viridiplantae</taxon>
        <taxon>Streptophyta</taxon>
        <taxon>Embryophyta</taxon>
        <taxon>Tracheophyta</taxon>
        <taxon>Spermatophyta</taxon>
        <taxon>Magnoliopsida</taxon>
        <taxon>eudicotyledons</taxon>
        <taxon>Gunneridae</taxon>
        <taxon>Pentapetalae</taxon>
        <taxon>asterids</taxon>
        <taxon>campanulids</taxon>
        <taxon>Asterales</taxon>
        <taxon>Asteraceae</taxon>
        <taxon>Asteroideae</taxon>
        <taxon>Anthemideae</taxon>
        <taxon>Anthemidinae</taxon>
        <taxon>Tanacetum</taxon>
    </lineage>
</organism>
<feature type="compositionally biased region" description="Basic residues" evidence="1">
    <location>
        <begin position="2520"/>
        <end position="2535"/>
    </location>
</feature>
<dbReference type="InterPro" id="IPR051673">
    <property type="entry name" value="SSDNA_exonuclease_RecJ"/>
</dbReference>
<dbReference type="Gene3D" id="3.90.1640.30">
    <property type="match status" value="1"/>
</dbReference>
<feature type="compositionally biased region" description="Basic residues" evidence="1">
    <location>
        <begin position="3081"/>
        <end position="3093"/>
    </location>
</feature>
<dbReference type="SUPFAM" id="SSF64182">
    <property type="entry name" value="DHH phosphoesterases"/>
    <property type="match status" value="1"/>
</dbReference>
<dbReference type="PANTHER" id="PTHR30255">
    <property type="entry name" value="SINGLE-STRANDED-DNA-SPECIFIC EXONUCLEASE RECJ"/>
    <property type="match status" value="1"/>
</dbReference>
<feature type="compositionally biased region" description="Basic residues" evidence="1">
    <location>
        <begin position="2407"/>
        <end position="2417"/>
    </location>
</feature>
<sequence length="4051" mass="424984">MGSNKQGRDEHEVCHINTISWVKQRTLNRSLVPQRLRRFHARRAPARIQRGQEREHHRHAADAQHVVPAQVGRQHADEIDFLGQELDAQQVLDERHDHIHVERQQRAQPGADGRADHADQRPLDHEDLHDGRGRGAQRAQNRNIGLLVGHRHHQRGHQVERGHGHDHGQDHEHHALLALHGREPGGIGHGPVAHEQLARHGRLEFVRHARRLLHVGHAQAQAGGGVDFQQFFGIVEVDEGQRGIIEIVTGLENADHVKRVQARHHAGAAGLAVGQRQRDFFAGLHIEQARQLGAQHDVVAARLQGVEAALAHLLHHVRHLRLQRGLHAADDGGLEHVAAHQHALDFGKRGGAGYFRILAGCQRLLAPVGHLATHVEQFDVGQHRQHAIGDFLLEAVHDRQHDDQGGHAERDAGHGNQGDKGDETVTAAALAGPRRSVPQLYDFAITRGPDLAGEFLVVYQFFVAAAAAHHANQAQAGSQHGPGFRFRHGQHGRRGQHRLRDVVVAVHAREGRVRVQVFQLVAADGVEHGLRFFDLAVVVAGEILLAAHLEQVAVIVVQLPQGQLERQLLAVAAETVGVRSFEQRLDAVVDAGVVVGRVGGALDRFDGRGDAVGEELLAEVAVAGHLVHAASLHHGFTRHRVAEQLGAGIDHEAAADGVLVIRVGRMADAGERQGDGDDGGLDGVLQSDFHCYALCDAGRGGVAGGHVEVHVRHRCAGAAGHGHGAAFHVQVVVGVEEGQVGEGQFQAHHAGLAQRHQFASVGLAVAVGVLPDQQAGEIGVVGVDKTVAIAVVAGQLGKTVALGRTAEQFADVVDLAVVVAVDGQEAVALGQPAGLDCLARAQQVEAAGHVFTGDGMDAVAVEVDGDRGDGRIPAHVVLAGREHDGVGLGDVGQRLGVAGHVGVDGVVGAGVLDAPLPVAHVVALKLDVGLVEHQVVAARSQVGKLVVAVGVGLDRGAQLLPGGRVVQRHGHAANALFAGVLHPVVVAVAPDLVADAGLAVDAGVLGGDVLAGAQRDGAGAAHVVAHAGDVRIGGVGAGAAFGEVPAAAVGHFHLVIARAQPVKQVLAAVMGDGGGLEHVVGVVQLDGDAVHAFFARILHAVGVAVFPHQIADARCLDQAGIAGLVDRARSERELRDQAGSVRVGVQAVVIALVLLGEQVVVRRVDLDRVLARADVGEQVLAAGVGDVGGNHHALVVEQLDGDAARAAFVALLDAVAIGVVPDAVADGTGLHQAGVHVGDVLAGRHSDLAQVAAGIGIAVDGVVAAHVLRGGHVAARQFHGHAVSAGLHRKLVVAVAVGGGGLDHLAGAVDQLHGHAGLAGFAAVLDAVAVLVEPHAVADGGGGQQAGVHRLVHFAGGHGKAVRQAGGAGVGVDGVVARVASMGRGEGHAFRQRRLVELDAVGARFQVGKLVVAAGIGIDRRAHGLAVGVQQRDLDVAHARFAAVLQAVAVLVQPYAVAHGGGLVQAGVDGVVDFAGSHRDLAALAGSIDVAVERGVAARVGGGDDITFRRGDSHRVGAGVGREAVLAVRAGGGGLHDVAGSVLQLHGGAGHARFTRILHAVGIGVFPHAVADGGFLRHQAGAHGHVVARGDGDLGGHAGRGVGVGAAAAGRAGAGGRELMAGRQRGLVELHAVRTGLQVGELVVAAGVGGGNRAWHGLAGSVKQGDAHAGRAGFAGADLAVAVGVVPHVFAQRCRTVQAGVDVEVVLARRQHHGRGAAGVHVAVERGVAALAGTGEHIAGRRRHGHRVGAGIDREAVLAAVVGGDAGNHVAAGVLEVDDHAVDAGFARILHAVAVLVFPHTVAQRALLDHDARIHVLHAVARGQHDLRGGAGGVGIRVERGVRALVAGREQVVVRQRGLVELHAVRAWLQTGELVMPVGVGGGCAHRLAGSVEQRDLDAGHARFARVLHAVAVGVVPDRVAQAGWTVQAGVDGAVGRARGQLDQAAVAGGIDIAVHGSVRALRWRCDGVAGRGLDGHRVRAGIHVEVVVAAGVGHGGCNDGAVGPFQLHFHAGHAGFTGVLHAVAVGVFPDQVADMGRRHLEGEVVRGDAGVGRAATDQAARVADREADIELARRVLARFKAQLAGLDVGGRDFSVDGDGRAIEHQLAGSGQRGNDDRLEGIVLDRVHETEVGLAQGHRCAIGKVEGLVGAGRRVVDGIDNHAQRQRDRIALGALVEHELEGAEFAVVIGRPLAGTHVDGVRIDLAEQRRIRVGGRAVRQSHLQGIDLQRVAGNGCVARAGQDSGHVKVTFGIFANVNTGGKFDRAHAYSFLQFVFLTFSVRQLLENWRSRKTAINRSPIPAMPYNRGMTEFTFALPFALPPAEMAPHLSRPQPRAAARGVAGARAGTDYRRRRWHRPAGRGLHARLRTAGSRHSRCQPRPLVHPATGAYPGFEHPPVAGRPARAAPGRRRGPRPVRRGPPVLRRTGQDLVIWRPGPVVPACRRLGAAVHRLARLGHQSEPGRLAAGRRLRARLPPPAERDPDVVAPAPGQRRARGAWPAGRQLVLVLGRRRGGRASQRHDRHDRHRGRLCRLGRPHLDGGAGHAGAAPDQHRPAAGPAGRHHRHGGRADPCRPGQRMGRVDRHGAADRPPVVRAAAGSAHGRTHRARQPGAEPPRRHAGSGQHAPGAAQILAQDQSEPVELTLKHADMTRIAIRPCPFRESEVLRQEGIHPVLARLYAARGLTDPKDLSSELASMIPPSGLMNIGAAAVFLADSIAANKRMVIVADYDCDGATACAVALRGLRQMGANIDYIVPNRFEYGYGLTPEIVALTAREKQPDIIVTVDNARMRLPQQAHCGRGRGVLRAAGAARGIAPARRVRRPDPAPTAGTAGFGGAGHGGRRGAARPQQPHPGGAGPETHARRQYARGRGRPVPGGRTQPAHGVAVRPRFCAGAAPERGRPAGRHVARHRMPAHRRRGPRLGAGPATERHQPQAPRDRGRHAGHGAAAPRHLRAGPQQHHLRVRRQLAPGRDRHRRLAPEGKILPPDHHVRTGRRRLDQGLRALDSRFPPARRTGPAGTRDRNRRPAGRRVLHHRLHRPDGRPGVGPGLRAARVLRRVPRGEPARAQGAPPETAAGEERRALRRHLVRSRGRPVRAGAGSVPARRQRVQRRDQGATAGGARGSGPLRTGRPGRPQHQGRARAPVAIGPERLFQTGCRLEGARRGCAPAAGRPVQQRLVRLEEKPGPHAGSGLHHAHFLPAGHLQGAAHHLRRPAGRRMDRAPTGRRPPRRAVSAGQPDSAAHRAAPVRYLPPVAVPFCGSGRLGTGAAGGKRRPPARPPLQRWPARRVVLRVRRRHGAGRSELPQGGGICRDRPIRRQRAIPVHAGRLQRHLPRPARPGAPRVLPGGRQLPRVASAGRTAARRRFAGRDLPERAARRRHQPGLLPPCAGGQCPQRRGQRRVGGRLARPGRCGRAHLARRQGQYRAMDGGRPAGQGQRPAGPGLAGTRRPAVGVRGQSVHPGTAGKSRTSPAALGFKAAGVERQRAAAGRRDGFAVAAGRGLRARPWHIGAAAFDGQLRGRARGPAAELRQAARHVHVLAHDRVGVGHAEGDRHRRAGTAPCSAARPAQLLIHVQRHRRHDRAAVAGDADADLAVRADRHAVAGARRGRGIEHAVRDVAVGAGRQLGLQGGVPRGAVVVDGDKAAGAASERDLVAGAADEIVDALTRRGGTERDHVGDVAPAVDEIPALVDERIAAGVERAGGWRRLVVAAEAEARVQLGVAVRPGQHEDIGQVVALGALGVVDAAGHVIAGHQRAAVAFRIPVIHEHGGLVAGNETPGAAPVAGRAHDRADLRQAGAVLVAEHGLERIRVLEFVQRAGREVRGSHHVAVGDDLLRHPQFFARGRRLRHAAHDGLDVGGLHVLGGVEAQAVHAQRHQLVQVGLDLALHVTAFGFQVGQTAQPAHHHVVAVTWRAVVAAGDVARGMEIAGAEKRVRERGRIPRRAIGGRAGAGRHVVDHHVHVDAHLGRVAGVDHGLELGLGPHIALERALRPEPAGALLGDIVPFPAEHLHRRIGGIERGMRRGGRCSADQAGGAQDAGDMASSRMGHGLSL</sequence>
<dbReference type="GO" id="GO:0004527">
    <property type="term" value="F:exonuclease activity"/>
    <property type="evidence" value="ECO:0007669"/>
    <property type="project" value="UniProtKB-KW"/>
</dbReference>
<feature type="compositionally biased region" description="Low complexity" evidence="1">
    <location>
        <begin position="2335"/>
        <end position="2347"/>
    </location>
</feature>
<feature type="region of interest" description="Disordered" evidence="1">
    <location>
        <begin position="2388"/>
        <end position="2422"/>
    </location>
</feature>
<feature type="region of interest" description="Disordered" evidence="1">
    <location>
        <begin position="4019"/>
        <end position="4051"/>
    </location>
</feature>
<feature type="region of interest" description="Disordered" evidence="1">
    <location>
        <begin position="102"/>
        <end position="138"/>
    </location>
</feature>
<feature type="domain" description="DDH" evidence="2">
    <location>
        <begin position="2722"/>
        <end position="2796"/>
    </location>
</feature>
<feature type="compositionally biased region" description="Basic residues" evidence="1">
    <location>
        <begin position="2901"/>
        <end position="2919"/>
    </location>
</feature>
<evidence type="ECO:0000259" key="2">
    <source>
        <dbReference type="Pfam" id="PF01368"/>
    </source>
</evidence>
<feature type="region of interest" description="Disordered" evidence="1">
    <location>
        <begin position="2328"/>
        <end position="2349"/>
    </location>
</feature>
<feature type="region of interest" description="Disordered" evidence="1">
    <location>
        <begin position="2473"/>
        <end position="2496"/>
    </location>
</feature>
<feature type="compositionally biased region" description="Low complexity" evidence="1">
    <location>
        <begin position="2588"/>
        <end position="2598"/>
    </location>
</feature>
<dbReference type="InterPro" id="IPR001667">
    <property type="entry name" value="DDH_dom"/>
</dbReference>
<feature type="region of interest" description="Disordered" evidence="1">
    <location>
        <begin position="3425"/>
        <end position="3469"/>
    </location>
</feature>
<feature type="compositionally biased region" description="Basic and acidic residues" evidence="1">
    <location>
        <begin position="2927"/>
        <end position="2937"/>
    </location>
</feature>
<feature type="region of interest" description="Disordered" evidence="1">
    <location>
        <begin position="399"/>
        <end position="422"/>
    </location>
</feature>
<dbReference type="PANTHER" id="PTHR30255:SF2">
    <property type="entry name" value="SINGLE-STRANDED-DNA-SPECIFIC EXONUCLEASE RECJ"/>
    <property type="match status" value="1"/>
</dbReference>
<dbReference type="InterPro" id="IPR038763">
    <property type="entry name" value="DHH_sf"/>
</dbReference>
<gene>
    <name evidence="3" type="ORF">Tci_000161</name>
</gene>
<feature type="region of interest" description="Disordered" evidence="1">
    <location>
        <begin position="3331"/>
        <end position="3361"/>
    </location>
</feature>
<feature type="region of interest" description="Disordered" evidence="1">
    <location>
        <begin position="151"/>
        <end position="172"/>
    </location>
</feature>
<evidence type="ECO:0000256" key="1">
    <source>
        <dbReference type="SAM" id="MobiDB-lite"/>
    </source>
</evidence>
<feature type="region of interest" description="Disordered" evidence="1">
    <location>
        <begin position="2813"/>
        <end position="3140"/>
    </location>
</feature>
<feature type="region of interest" description="Disordered" evidence="1">
    <location>
        <begin position="3380"/>
        <end position="3407"/>
    </location>
</feature>